<organism evidence="2 3">
    <name type="scientific">Halopelagius inordinatus</name>
    <dbReference type="NCBI Taxonomy" id="553467"/>
    <lineage>
        <taxon>Archaea</taxon>
        <taxon>Methanobacteriati</taxon>
        <taxon>Methanobacteriota</taxon>
        <taxon>Stenosarchaea group</taxon>
        <taxon>Halobacteria</taxon>
        <taxon>Halobacteriales</taxon>
        <taxon>Haloferacaceae</taxon>
    </lineage>
</organism>
<keyword evidence="1" id="KW-0812">Transmembrane</keyword>
<keyword evidence="3" id="KW-1185">Reference proteome</keyword>
<sequence length="59" mass="6663">MFARPLQGLVDGFLDFVAGNPVFVGLVVVLLAFIFFMYLFVRRTLTGLRDGFDEGYRGK</sequence>
<dbReference type="Proteomes" id="UP000198876">
    <property type="component" value="Unassembled WGS sequence"/>
</dbReference>
<keyword evidence="1" id="KW-0472">Membrane</keyword>
<evidence type="ECO:0000313" key="3">
    <source>
        <dbReference type="Proteomes" id="UP000198876"/>
    </source>
</evidence>
<dbReference type="AlphaFoldDB" id="A0A1I2LRB0"/>
<protein>
    <submittedName>
        <fullName evidence="2">Uncharacterized protein</fullName>
    </submittedName>
</protein>
<evidence type="ECO:0000313" key="2">
    <source>
        <dbReference type="EMBL" id="SFF80979.1"/>
    </source>
</evidence>
<dbReference type="InterPro" id="IPR057181">
    <property type="entry name" value="DUF7859"/>
</dbReference>
<proteinExistence type="predicted"/>
<gene>
    <name evidence="2" type="ORF">SAMN04488063_0373</name>
</gene>
<dbReference type="STRING" id="553467.SAMN04488063_0373"/>
<keyword evidence="1" id="KW-1133">Transmembrane helix</keyword>
<dbReference type="RefSeq" id="WP_092887605.1">
    <property type="nucleotide sequence ID" value="NZ_FOOQ01000001.1"/>
</dbReference>
<reference evidence="3" key="1">
    <citation type="submission" date="2016-10" db="EMBL/GenBank/DDBJ databases">
        <authorList>
            <person name="Varghese N."/>
            <person name="Submissions S."/>
        </authorList>
    </citation>
    <scope>NUCLEOTIDE SEQUENCE [LARGE SCALE GENOMIC DNA]</scope>
    <source>
        <strain evidence="3">CGMCC 1.7739</strain>
    </source>
</reference>
<accession>A0A1I2LRB0</accession>
<dbReference type="Pfam" id="PF25258">
    <property type="entry name" value="DUF7859"/>
    <property type="match status" value="1"/>
</dbReference>
<dbReference type="EMBL" id="FOOQ01000001">
    <property type="protein sequence ID" value="SFF80979.1"/>
    <property type="molecule type" value="Genomic_DNA"/>
</dbReference>
<name>A0A1I2LRB0_9EURY</name>
<feature type="transmembrane region" description="Helical" evidence="1">
    <location>
        <begin position="20"/>
        <end position="41"/>
    </location>
</feature>
<evidence type="ECO:0000256" key="1">
    <source>
        <dbReference type="SAM" id="Phobius"/>
    </source>
</evidence>